<protein>
    <recommendedName>
        <fullName evidence="4">CID domain-containing protein</fullName>
    </recommendedName>
</protein>
<dbReference type="GO" id="GO:0000993">
    <property type="term" value="F:RNA polymerase II complex binding"/>
    <property type="evidence" value="ECO:0007669"/>
    <property type="project" value="TreeGrafter"/>
</dbReference>
<dbReference type="OrthoDB" id="10069473at2759"/>
<dbReference type="InterPro" id="IPR008942">
    <property type="entry name" value="ENTH_VHS"/>
</dbReference>
<feature type="region of interest" description="Disordered" evidence="3">
    <location>
        <begin position="507"/>
        <end position="553"/>
    </location>
</feature>
<dbReference type="Proteomes" id="UP001141806">
    <property type="component" value="Unassembled WGS sequence"/>
</dbReference>
<feature type="domain" description="CID" evidence="4">
    <location>
        <begin position="2"/>
        <end position="134"/>
    </location>
</feature>
<dbReference type="PANTHER" id="PTHR12460:SF0">
    <property type="entry name" value="CID DOMAIN-CONTAINING PROTEIN-RELATED"/>
    <property type="match status" value="1"/>
</dbReference>
<evidence type="ECO:0000256" key="1">
    <source>
        <dbReference type="ARBA" id="ARBA00022664"/>
    </source>
</evidence>
<comment type="caution">
    <text evidence="5">The sequence shown here is derived from an EMBL/GenBank/DDBJ whole genome shotgun (WGS) entry which is preliminary data.</text>
</comment>
<dbReference type="GO" id="GO:0005634">
    <property type="term" value="C:nucleus"/>
    <property type="evidence" value="ECO:0007669"/>
    <property type="project" value="UniProtKB-ARBA"/>
</dbReference>
<reference evidence="5" key="1">
    <citation type="journal article" date="2023" name="Plant J.">
        <title>The genome of the king protea, Protea cynaroides.</title>
        <authorList>
            <person name="Chang J."/>
            <person name="Duong T.A."/>
            <person name="Schoeman C."/>
            <person name="Ma X."/>
            <person name="Roodt D."/>
            <person name="Barker N."/>
            <person name="Li Z."/>
            <person name="Van de Peer Y."/>
            <person name="Mizrachi E."/>
        </authorList>
    </citation>
    <scope>NUCLEOTIDE SEQUENCE</scope>
    <source>
        <tissue evidence="5">Young leaves</tissue>
    </source>
</reference>
<keyword evidence="2" id="KW-0175">Coiled coil</keyword>
<dbReference type="PROSITE" id="PS51391">
    <property type="entry name" value="CID"/>
    <property type="match status" value="1"/>
</dbReference>
<dbReference type="EMBL" id="JAMYWD010000005">
    <property type="protein sequence ID" value="KAJ4970719.1"/>
    <property type="molecule type" value="Genomic_DNA"/>
</dbReference>
<evidence type="ECO:0000256" key="2">
    <source>
        <dbReference type="SAM" id="Coils"/>
    </source>
</evidence>
<dbReference type="PANTHER" id="PTHR12460">
    <property type="entry name" value="CYCLIN-DEPENDENT KINASE INHIBITOR-RELATED PROTEIN"/>
    <property type="match status" value="1"/>
</dbReference>
<dbReference type="CDD" id="cd16981">
    <property type="entry name" value="CID_RPRD_like"/>
    <property type="match status" value="1"/>
</dbReference>
<evidence type="ECO:0000256" key="3">
    <source>
        <dbReference type="SAM" id="MobiDB-lite"/>
    </source>
</evidence>
<feature type="compositionally biased region" description="Pro residues" evidence="3">
    <location>
        <begin position="457"/>
        <end position="472"/>
    </location>
</feature>
<keyword evidence="1" id="KW-0507">mRNA processing</keyword>
<dbReference type="FunFam" id="1.25.40.90:FF:000018">
    <property type="entry name" value="ENTH/VHS family protein isoform 1"/>
    <property type="match status" value="1"/>
</dbReference>
<dbReference type="Gene3D" id="1.25.40.90">
    <property type="match status" value="1"/>
</dbReference>
<dbReference type="AlphaFoldDB" id="A0A9Q0KI75"/>
<feature type="compositionally biased region" description="Polar residues" evidence="3">
    <location>
        <begin position="428"/>
        <end position="455"/>
    </location>
</feature>
<dbReference type="GO" id="GO:0031124">
    <property type="term" value="P:mRNA 3'-end processing"/>
    <property type="evidence" value="ECO:0007669"/>
    <property type="project" value="TreeGrafter"/>
</dbReference>
<name>A0A9Q0KI75_9MAGN</name>
<dbReference type="SMART" id="SM00582">
    <property type="entry name" value="RPR"/>
    <property type="match status" value="1"/>
</dbReference>
<organism evidence="5 6">
    <name type="scientific">Protea cynaroides</name>
    <dbReference type="NCBI Taxonomy" id="273540"/>
    <lineage>
        <taxon>Eukaryota</taxon>
        <taxon>Viridiplantae</taxon>
        <taxon>Streptophyta</taxon>
        <taxon>Embryophyta</taxon>
        <taxon>Tracheophyta</taxon>
        <taxon>Spermatophyta</taxon>
        <taxon>Magnoliopsida</taxon>
        <taxon>Proteales</taxon>
        <taxon>Proteaceae</taxon>
        <taxon>Protea</taxon>
    </lineage>
</organism>
<accession>A0A9Q0KI75</accession>
<dbReference type="Pfam" id="PF04818">
    <property type="entry name" value="CID"/>
    <property type="match status" value="1"/>
</dbReference>
<evidence type="ECO:0000313" key="5">
    <source>
        <dbReference type="EMBL" id="KAJ4970719.1"/>
    </source>
</evidence>
<proteinExistence type="predicted"/>
<feature type="region of interest" description="Disordered" evidence="3">
    <location>
        <begin position="428"/>
        <end position="475"/>
    </location>
</feature>
<feature type="coiled-coil region" evidence="2">
    <location>
        <begin position="221"/>
        <end position="276"/>
    </location>
</feature>
<keyword evidence="6" id="KW-1185">Reference proteome</keyword>
<evidence type="ECO:0000313" key="6">
    <source>
        <dbReference type="Proteomes" id="UP001141806"/>
    </source>
</evidence>
<dbReference type="InterPro" id="IPR006569">
    <property type="entry name" value="CID_dom"/>
</dbReference>
<evidence type="ECO:0000259" key="4">
    <source>
        <dbReference type="PROSITE" id="PS51391"/>
    </source>
</evidence>
<gene>
    <name evidence="5" type="ORF">NE237_003818</name>
</gene>
<sequence length="553" mass="60527">MNNVFNAQILAEKLSKLNNSQQSIETLSHWCIFHRKKAKQVVETWDKLFNSSEKEQRVSFLYLANDILQNSRRKGSEFVNEFWKVLPAALKVVYENGDEHGKKAISRLVDIWEERKVFGSRCRSLKDEMLGKEPPPLLENNGKSSNSIKIVKKDAHSIRLKLAVGGMPEKIVTAFQAVNDEHFNEDTALNKCKAAVRHVEKMEKNVDNACIQGNQQDSTLANELQDQENVLRQCIEQLESVEATRSALVAQLKEAIQDQESKLELIRTQLQVANARIDQESNMRQRLASATVSGPSPSTVTTLPAETMNVVEPNTLPAQSTSNTPQPPLTRPVSSFVASKPTVEEDHKKAAAAAVVAKLAASTSSAQMLTSVLSSLVAEEAASMNGGSKSGGFGNNFPFSMDKRPKLEKPMSILEMGSTTYFANVQQQPLNNSPHTPGQASTTSMQPLSQANQVQAPFPPPPPPLPPPPPPTQQYVQSTGMMASVMPYGYGATSLPPPPPPLPTHIAMGLARPGTQPQQPPQQHPATGSYYQLPGIGFYGQNHQPTTPPVPRQ</sequence>
<dbReference type="SUPFAM" id="SSF48464">
    <property type="entry name" value="ENTH/VHS domain"/>
    <property type="match status" value="1"/>
</dbReference>